<dbReference type="Proteomes" id="UP001303946">
    <property type="component" value="Chromosome"/>
</dbReference>
<dbReference type="PANTHER" id="PTHR43396:SF3">
    <property type="entry name" value="FLAVOHEMOPROTEIN"/>
    <property type="match status" value="1"/>
</dbReference>
<keyword evidence="2 5" id="KW-0561">Oxygen transport</keyword>
<accession>A0ABZ0CXL9</accession>
<keyword evidence="1 5" id="KW-0349">Heme</keyword>
<evidence type="ECO:0000256" key="3">
    <source>
        <dbReference type="ARBA" id="ARBA00022723"/>
    </source>
</evidence>
<evidence type="ECO:0000256" key="1">
    <source>
        <dbReference type="ARBA" id="ARBA00022617"/>
    </source>
</evidence>
<dbReference type="CDD" id="cd12131">
    <property type="entry name" value="HGbI-like"/>
    <property type="match status" value="1"/>
</dbReference>
<evidence type="ECO:0000313" key="8">
    <source>
        <dbReference type="Proteomes" id="UP001303946"/>
    </source>
</evidence>
<gene>
    <name evidence="7" type="ORF">RXV79_04185</name>
</gene>
<dbReference type="SUPFAM" id="SSF46458">
    <property type="entry name" value="Globin-like"/>
    <property type="match status" value="1"/>
</dbReference>
<keyword evidence="4" id="KW-0408">Iron</keyword>
<dbReference type="PANTHER" id="PTHR43396">
    <property type="entry name" value="FLAVOHEMOPROTEIN"/>
    <property type="match status" value="1"/>
</dbReference>
<organism evidence="7 8">
    <name type="scientific">Piscinibacter gummiphilus</name>
    <dbReference type="NCBI Taxonomy" id="946333"/>
    <lineage>
        <taxon>Bacteria</taxon>
        <taxon>Pseudomonadati</taxon>
        <taxon>Pseudomonadota</taxon>
        <taxon>Betaproteobacteria</taxon>
        <taxon>Burkholderiales</taxon>
        <taxon>Sphaerotilaceae</taxon>
        <taxon>Piscinibacter</taxon>
    </lineage>
</organism>
<keyword evidence="3" id="KW-0479">Metal-binding</keyword>
<dbReference type="EMBL" id="CP136336">
    <property type="protein sequence ID" value="WOB09261.1"/>
    <property type="molecule type" value="Genomic_DNA"/>
</dbReference>
<dbReference type="Pfam" id="PF00042">
    <property type="entry name" value="Globin"/>
    <property type="match status" value="1"/>
</dbReference>
<dbReference type="Gene3D" id="1.10.490.10">
    <property type="entry name" value="Globins"/>
    <property type="match status" value="1"/>
</dbReference>
<reference evidence="7 8" key="1">
    <citation type="submission" date="2023-10" db="EMBL/GenBank/DDBJ databases">
        <title>Bacteria for the degradation of biodegradable plastic PBAT(Polybutylene adipate terephthalate).</title>
        <authorList>
            <person name="Weon H.-Y."/>
            <person name="Yeon J."/>
        </authorList>
    </citation>
    <scope>NUCLEOTIDE SEQUENCE [LARGE SCALE GENOMIC DNA]</scope>
    <source>
        <strain evidence="7 8">SBD 7-3</strain>
    </source>
</reference>
<dbReference type="InterPro" id="IPR012292">
    <property type="entry name" value="Globin/Proto"/>
</dbReference>
<proteinExistence type="inferred from homology"/>
<keyword evidence="8" id="KW-1185">Reference proteome</keyword>
<sequence>MTPTQIAHIRRSFTLIEPIAQQAAALFYDNLFTADPQLRRLFQGNMAQQGARLMNMIATAVDLLEAPDALIPALRKLGSRHVNYGVKDEHYATVGAALLKTLRQGLGEAYTDDVHAAWVALYGVVSTTMMEASRTATEAQAA</sequence>
<dbReference type="InterPro" id="IPR000971">
    <property type="entry name" value="Globin"/>
</dbReference>
<evidence type="ECO:0000256" key="5">
    <source>
        <dbReference type="RuleBase" id="RU000356"/>
    </source>
</evidence>
<feature type="domain" description="Globin" evidence="6">
    <location>
        <begin position="1"/>
        <end position="134"/>
    </location>
</feature>
<dbReference type="PROSITE" id="PS01033">
    <property type="entry name" value="GLOBIN"/>
    <property type="match status" value="1"/>
</dbReference>
<dbReference type="RefSeq" id="WP_316702217.1">
    <property type="nucleotide sequence ID" value="NZ_CP136336.1"/>
</dbReference>
<protein>
    <submittedName>
        <fullName evidence="7">Globin family protein</fullName>
    </submittedName>
</protein>
<evidence type="ECO:0000256" key="4">
    <source>
        <dbReference type="ARBA" id="ARBA00023004"/>
    </source>
</evidence>
<keyword evidence="5" id="KW-0813">Transport</keyword>
<evidence type="ECO:0000256" key="2">
    <source>
        <dbReference type="ARBA" id="ARBA00022621"/>
    </source>
</evidence>
<name>A0ABZ0CXL9_9BURK</name>
<dbReference type="InterPro" id="IPR009050">
    <property type="entry name" value="Globin-like_sf"/>
</dbReference>
<evidence type="ECO:0000313" key="7">
    <source>
        <dbReference type="EMBL" id="WOB09261.1"/>
    </source>
</evidence>
<evidence type="ECO:0000259" key="6">
    <source>
        <dbReference type="PROSITE" id="PS01033"/>
    </source>
</evidence>
<comment type="similarity">
    <text evidence="5">Belongs to the globin family.</text>
</comment>